<evidence type="ECO:0000313" key="2">
    <source>
        <dbReference type="EMBL" id="KAK9266762.1"/>
    </source>
</evidence>
<reference evidence="2 3" key="1">
    <citation type="journal article" date="2024" name="Plant J.">
        <title>Genome sequences and population genomics reveal climatic adaptation and genomic divergence between two closely related sweetgum species.</title>
        <authorList>
            <person name="Xu W.Q."/>
            <person name="Ren C.Q."/>
            <person name="Zhang X.Y."/>
            <person name="Comes H.P."/>
            <person name="Liu X.H."/>
            <person name="Li Y.G."/>
            <person name="Kettle C.J."/>
            <person name="Jalonen R."/>
            <person name="Gaisberger H."/>
            <person name="Ma Y.Z."/>
            <person name="Qiu Y.X."/>
        </authorList>
    </citation>
    <scope>NUCLEOTIDE SEQUENCE [LARGE SCALE GENOMIC DNA]</scope>
    <source>
        <strain evidence="2">Hangzhou</strain>
    </source>
</reference>
<dbReference type="GO" id="GO:0009786">
    <property type="term" value="P:regulation of asymmetric cell division"/>
    <property type="evidence" value="ECO:0007669"/>
    <property type="project" value="InterPro"/>
</dbReference>
<proteinExistence type="predicted"/>
<organism evidence="2 3">
    <name type="scientific">Liquidambar formosana</name>
    <name type="common">Formosan gum</name>
    <dbReference type="NCBI Taxonomy" id="63359"/>
    <lineage>
        <taxon>Eukaryota</taxon>
        <taxon>Viridiplantae</taxon>
        <taxon>Streptophyta</taxon>
        <taxon>Embryophyta</taxon>
        <taxon>Tracheophyta</taxon>
        <taxon>Spermatophyta</taxon>
        <taxon>Magnoliopsida</taxon>
        <taxon>eudicotyledons</taxon>
        <taxon>Gunneridae</taxon>
        <taxon>Pentapetalae</taxon>
        <taxon>Saxifragales</taxon>
        <taxon>Altingiaceae</taxon>
        <taxon>Liquidambar</taxon>
    </lineage>
</organism>
<evidence type="ECO:0000313" key="3">
    <source>
        <dbReference type="Proteomes" id="UP001415857"/>
    </source>
</evidence>
<comment type="caution">
    <text evidence="2">The sequence shown here is derived from an EMBL/GenBank/DDBJ whole genome shotgun (WGS) entry which is preliminary data.</text>
</comment>
<feature type="compositionally biased region" description="Polar residues" evidence="1">
    <location>
        <begin position="338"/>
        <end position="350"/>
    </location>
</feature>
<keyword evidence="3" id="KW-1185">Reference proteome</keyword>
<sequence>MKIDGEPMFCHSTLSHKLDSKPFQHNDNTLHTDGAKEHNEVLKENQNGILCDRKGCEKGADQLPSEMNDEDGLWDEAILDCSMSVDDLTKGNEGEVRDSVAQYTISSSKVDLLEETYFYTDKSVMECDLPELIVCYKESSYHVVKDICIDEGVPSLENFLVESGKDEHMSLSTFLPPDGDKNNDLIKEKVDIELPVPDGMKSSAENACNKDAVNQCEPEDLIQKGEVKNDATDKSSTDISKEKIVPENMLLVQESCMNYSLLESSKFDGDEVEQQSVQISSEKAILASPALVSAAEESNDSSLVNELAYNSKVESGSITFDFDSSTAEASGREEASPNGDSEQPLETPNMSRHEEGISDNLTVSSQVQHGLGESSFSKVGPLSGLITYSGPIAYSGSLSLRSDSSTTSTRSFAFPILQSEWNSSPVRMAKADRRNFRKHRGWRQGLLCCRF</sequence>
<dbReference type="PANTHER" id="PTHR33914">
    <property type="entry name" value="18S PRE-RIBOSOMAL ASSEMBLY PROTEIN GAR2-LIKE PROTEIN"/>
    <property type="match status" value="1"/>
</dbReference>
<dbReference type="AlphaFoldDB" id="A0AAP0N546"/>
<gene>
    <name evidence="2" type="ORF">L1049_012650</name>
</gene>
<name>A0AAP0N546_LIQFO</name>
<dbReference type="EMBL" id="JBBPBK010000063">
    <property type="protein sequence ID" value="KAK9266762.1"/>
    <property type="molecule type" value="Genomic_DNA"/>
</dbReference>
<dbReference type="Proteomes" id="UP001415857">
    <property type="component" value="Unassembled WGS sequence"/>
</dbReference>
<dbReference type="InterPro" id="IPR040378">
    <property type="entry name" value="BASL"/>
</dbReference>
<evidence type="ECO:0008006" key="4">
    <source>
        <dbReference type="Google" id="ProtNLM"/>
    </source>
</evidence>
<protein>
    <recommendedName>
        <fullName evidence="4">18S pre-ribosomal assembly protein gar2-related</fullName>
    </recommendedName>
</protein>
<evidence type="ECO:0000256" key="1">
    <source>
        <dbReference type="SAM" id="MobiDB-lite"/>
    </source>
</evidence>
<dbReference type="PANTHER" id="PTHR33914:SF2">
    <property type="entry name" value="OS02G0582100 PROTEIN"/>
    <property type="match status" value="1"/>
</dbReference>
<accession>A0AAP0N546</accession>
<feature type="region of interest" description="Disordered" evidence="1">
    <location>
        <begin position="325"/>
        <end position="353"/>
    </location>
</feature>